<protein>
    <submittedName>
        <fullName evidence="2">Uncharacterized protein</fullName>
    </submittedName>
</protein>
<accession>A0A0C3PUJ5</accession>
<evidence type="ECO:0000256" key="1">
    <source>
        <dbReference type="SAM" id="MobiDB-lite"/>
    </source>
</evidence>
<gene>
    <name evidence="2" type="ORF">PHLGIDRAFT_114739</name>
</gene>
<evidence type="ECO:0000313" key="2">
    <source>
        <dbReference type="EMBL" id="KIP11343.1"/>
    </source>
</evidence>
<name>A0A0C3PUJ5_PHLG1</name>
<sequence length="173" mass="19546">MTASTSAITTEMMDYDQQLSQLLGNMTIQNAWRVVPDMPSEHTSAAFSPPAAQDSFMSDSSDSEDSHYQARCPSPLLLSAPLLTFDDLDLLFNVKAKSPKAKAHRKRAYLEAIFTHREVFHALPQRHRDCAVAFSDLASCLEKRGWRPDRDADYEAVAAFRHEAWVIANMKIW</sequence>
<organism evidence="2 3">
    <name type="scientific">Phlebiopsis gigantea (strain 11061_1 CR5-6)</name>
    <name type="common">White-rot fungus</name>
    <name type="synonym">Peniophora gigantea</name>
    <dbReference type="NCBI Taxonomy" id="745531"/>
    <lineage>
        <taxon>Eukaryota</taxon>
        <taxon>Fungi</taxon>
        <taxon>Dikarya</taxon>
        <taxon>Basidiomycota</taxon>
        <taxon>Agaricomycotina</taxon>
        <taxon>Agaricomycetes</taxon>
        <taxon>Polyporales</taxon>
        <taxon>Phanerochaetaceae</taxon>
        <taxon>Phlebiopsis</taxon>
    </lineage>
</organism>
<dbReference type="AlphaFoldDB" id="A0A0C3PUJ5"/>
<reference evidence="2 3" key="1">
    <citation type="journal article" date="2014" name="PLoS Genet.">
        <title>Analysis of the Phlebiopsis gigantea genome, transcriptome and secretome provides insight into its pioneer colonization strategies of wood.</title>
        <authorList>
            <person name="Hori C."/>
            <person name="Ishida T."/>
            <person name="Igarashi K."/>
            <person name="Samejima M."/>
            <person name="Suzuki H."/>
            <person name="Master E."/>
            <person name="Ferreira P."/>
            <person name="Ruiz-Duenas F.J."/>
            <person name="Held B."/>
            <person name="Canessa P."/>
            <person name="Larrondo L.F."/>
            <person name="Schmoll M."/>
            <person name="Druzhinina I.S."/>
            <person name="Kubicek C.P."/>
            <person name="Gaskell J.A."/>
            <person name="Kersten P."/>
            <person name="St John F."/>
            <person name="Glasner J."/>
            <person name="Sabat G."/>
            <person name="Splinter BonDurant S."/>
            <person name="Syed K."/>
            <person name="Yadav J."/>
            <person name="Mgbeahuruike A.C."/>
            <person name="Kovalchuk A."/>
            <person name="Asiegbu F.O."/>
            <person name="Lackner G."/>
            <person name="Hoffmeister D."/>
            <person name="Rencoret J."/>
            <person name="Gutierrez A."/>
            <person name="Sun H."/>
            <person name="Lindquist E."/>
            <person name="Barry K."/>
            <person name="Riley R."/>
            <person name="Grigoriev I.V."/>
            <person name="Henrissat B."/>
            <person name="Kues U."/>
            <person name="Berka R.M."/>
            <person name="Martinez A.T."/>
            <person name="Covert S.F."/>
            <person name="Blanchette R.A."/>
            <person name="Cullen D."/>
        </authorList>
    </citation>
    <scope>NUCLEOTIDE SEQUENCE [LARGE SCALE GENOMIC DNA]</scope>
    <source>
        <strain evidence="2 3">11061_1 CR5-6</strain>
    </source>
</reference>
<dbReference type="Proteomes" id="UP000053257">
    <property type="component" value="Unassembled WGS sequence"/>
</dbReference>
<dbReference type="OrthoDB" id="2651020at2759"/>
<dbReference type="HOGENOM" id="CLU_109914_0_0_1"/>
<keyword evidence="3" id="KW-1185">Reference proteome</keyword>
<feature type="region of interest" description="Disordered" evidence="1">
    <location>
        <begin position="41"/>
        <end position="68"/>
    </location>
</feature>
<dbReference type="EMBL" id="KN840447">
    <property type="protein sequence ID" value="KIP11343.1"/>
    <property type="molecule type" value="Genomic_DNA"/>
</dbReference>
<proteinExistence type="predicted"/>
<evidence type="ECO:0000313" key="3">
    <source>
        <dbReference type="Proteomes" id="UP000053257"/>
    </source>
</evidence>